<evidence type="ECO:0000256" key="2">
    <source>
        <dbReference type="ARBA" id="ARBA00029447"/>
    </source>
</evidence>
<evidence type="ECO:0008006" key="4">
    <source>
        <dbReference type="Google" id="ProtNLM"/>
    </source>
</evidence>
<keyword evidence="1" id="KW-0488">Methylation</keyword>
<gene>
    <name evidence="3" type="ORF">CBM2594_A80499</name>
</gene>
<dbReference type="InterPro" id="IPR051310">
    <property type="entry name" value="MCP_chemotaxis"/>
</dbReference>
<sequence length="152" mass="16596">MHSRIVNEIAAASGEQRHGIEQVNLAVGQLDEVTQQNAALVEQASAATQSMAEQVRALRDAVAVFRLGGMAQAKGSMPLRYRRSERRRFSAGVRALDRGVDLAADLARRRRSGAPVAAPRRPPRRSPCLAAQAARMFRPAPPRLNPAEYCFP</sequence>
<dbReference type="EMBL" id="OGUU01000012">
    <property type="protein sequence ID" value="SPC19060.1"/>
    <property type="molecule type" value="Genomic_DNA"/>
</dbReference>
<comment type="similarity">
    <text evidence="2">Belongs to the methyl-accepting chemotaxis (MCP) protein family.</text>
</comment>
<proteinExistence type="inferred from homology"/>
<evidence type="ECO:0000313" key="3">
    <source>
        <dbReference type="EMBL" id="SPC19060.1"/>
    </source>
</evidence>
<dbReference type="GO" id="GO:0004888">
    <property type="term" value="F:transmembrane signaling receptor activity"/>
    <property type="evidence" value="ECO:0007669"/>
    <property type="project" value="TreeGrafter"/>
</dbReference>
<dbReference type="PANTHER" id="PTHR43531:SF14">
    <property type="entry name" value="METHYL-ACCEPTING CHEMOTAXIS PROTEIN I-RELATED"/>
    <property type="match status" value="1"/>
</dbReference>
<dbReference type="GO" id="GO:0005886">
    <property type="term" value="C:plasma membrane"/>
    <property type="evidence" value="ECO:0007669"/>
    <property type="project" value="TreeGrafter"/>
</dbReference>
<dbReference type="PANTHER" id="PTHR43531">
    <property type="entry name" value="PROTEIN ICFG"/>
    <property type="match status" value="1"/>
</dbReference>
<evidence type="ECO:0000256" key="1">
    <source>
        <dbReference type="ARBA" id="ARBA00022481"/>
    </source>
</evidence>
<dbReference type="AlphaFoldDB" id="A0A7Z7JCJ7"/>
<dbReference type="Proteomes" id="UP000257139">
    <property type="component" value="Chromosome CBM2594_a"/>
</dbReference>
<reference evidence="3" key="1">
    <citation type="submission" date="2018-01" db="EMBL/GenBank/DDBJ databases">
        <authorList>
            <person name="Clerissi C."/>
        </authorList>
    </citation>
    <scope>NUCLEOTIDE SEQUENCE [LARGE SCALE GENOMIC DNA]</scope>
    <source>
        <strain evidence="3">Cupriavidus taiwanensis STM 6021</strain>
    </source>
</reference>
<comment type="caution">
    <text evidence="3">The sequence shown here is derived from an EMBL/GenBank/DDBJ whole genome shotgun (WGS) entry which is preliminary data.</text>
</comment>
<dbReference type="Gene3D" id="1.10.287.950">
    <property type="entry name" value="Methyl-accepting chemotaxis protein"/>
    <property type="match status" value="1"/>
</dbReference>
<protein>
    <recommendedName>
        <fullName evidence="4">Methyl-accepting transducer domain-containing protein</fullName>
    </recommendedName>
</protein>
<organism evidence="3">
    <name type="scientific">Cupriavidus taiwanensis</name>
    <dbReference type="NCBI Taxonomy" id="164546"/>
    <lineage>
        <taxon>Bacteria</taxon>
        <taxon>Pseudomonadati</taxon>
        <taxon>Pseudomonadota</taxon>
        <taxon>Betaproteobacteria</taxon>
        <taxon>Burkholderiales</taxon>
        <taxon>Burkholderiaceae</taxon>
        <taxon>Cupriavidus</taxon>
    </lineage>
</organism>
<dbReference type="GO" id="GO:0006935">
    <property type="term" value="P:chemotaxis"/>
    <property type="evidence" value="ECO:0007669"/>
    <property type="project" value="TreeGrafter"/>
</dbReference>
<name>A0A7Z7JCJ7_9BURK</name>
<dbReference type="SUPFAM" id="SSF58104">
    <property type="entry name" value="Methyl-accepting chemotaxis protein (MCP) signaling domain"/>
    <property type="match status" value="1"/>
</dbReference>
<accession>A0A7Z7JCJ7</accession>